<dbReference type="EMBL" id="CM046129">
    <property type="protein sequence ID" value="KAI8433878.1"/>
    <property type="molecule type" value="Genomic_DNA"/>
</dbReference>
<evidence type="ECO:0000313" key="1">
    <source>
        <dbReference type="EMBL" id="KAI8433878.1"/>
    </source>
</evidence>
<reference evidence="1 2" key="1">
    <citation type="journal article" date="2022" name="Genome Biol. Evol.">
        <title>The Spruce Budworm Genome: Reconstructing the Evolutionary History of Antifreeze Proteins.</title>
        <authorList>
            <person name="Beliveau C."/>
            <person name="Gagne P."/>
            <person name="Picq S."/>
            <person name="Vernygora O."/>
            <person name="Keeling C.I."/>
            <person name="Pinkney K."/>
            <person name="Doucet D."/>
            <person name="Wen F."/>
            <person name="Johnston J.S."/>
            <person name="Maaroufi H."/>
            <person name="Boyle B."/>
            <person name="Laroche J."/>
            <person name="Dewar K."/>
            <person name="Juretic N."/>
            <person name="Blackburn G."/>
            <person name="Nisole A."/>
            <person name="Brunet B."/>
            <person name="Brandao M."/>
            <person name="Lumley L."/>
            <person name="Duan J."/>
            <person name="Quan G."/>
            <person name="Lucarotti C.J."/>
            <person name="Roe A.D."/>
            <person name="Sperling F.A.H."/>
            <person name="Levesque R.C."/>
            <person name="Cusson M."/>
        </authorList>
    </citation>
    <scope>NUCLEOTIDE SEQUENCE [LARGE SCALE GENOMIC DNA]</scope>
    <source>
        <strain evidence="1">Glfc:IPQL:Cfum</strain>
    </source>
</reference>
<dbReference type="Proteomes" id="UP001064048">
    <property type="component" value="Chromosome 29"/>
</dbReference>
<protein>
    <submittedName>
        <fullName evidence="1">Uncharacterized protein</fullName>
    </submittedName>
</protein>
<name>A0ACC0KBP3_CHOFU</name>
<comment type="caution">
    <text evidence="1">The sequence shown here is derived from an EMBL/GenBank/DDBJ whole genome shotgun (WGS) entry which is preliminary data.</text>
</comment>
<sequence length="695" mass="78357">MQPTTQSVYSQPLPPHSVSCHLIVSIATTYSVGWHLTQCQLAPTNVLGVGGGGCDGVLIALREPVLEVSGARQAGGAQARICGQHQGLTYTTIPLADVTTSPHTYWLSSRGARMASVWKRLQRVNKRAAKFQYTASYHRVDLDTTPKWKPNKLSIVWTRRDEDMQSLASLLSVNNNSDIAVLEDLDEDDYTLSDNSTRQMEEMTQSLTNSDIAATPNSVQSLNFDNSRTPTAPLTPITPITPSTPVSDQTPTNDLKIIDTIPKKHEFLNKLTLKCEPKTSTPKVTTPQENFKNVMFKPKMISRTNLKPLELKSNFNSTRPIGVVPSRHRGVQGVSGHQPDDQLPIMTYLFQLRAHFTGNELQVEQLGNDETESSYLVGRHDTDGSLPRELFSREVATRRSRNLEGRPRPGSQESQVSVPSRQSQERYTPEKFWKGPDTVFVDNGLQFTGSEFRVMIHTTICARNEPQPPEPKPKIEPAISDPLSVQDTEKQETEKLHIKETTPELPKPTPQLLSRHDELKERARQLLEATKREARAKEKKRQESKEKDEKEQNGIRNGDLSPQKPMTEEERQQMLRERAKKLIANARAGIIRALTPVLAPDTRPAPTDQERETGSYIQSELEALEKEQSAIDERAAALEKQLRGVMQSADNTEEEDRLMSQWFNLELLAAVNERDRLVQEMDEQEKAFKKLYLIK</sequence>
<accession>A0ACC0KBP3</accession>
<organism evidence="1 2">
    <name type="scientific">Choristoneura fumiferana</name>
    <name type="common">Spruce budworm moth</name>
    <name type="synonym">Archips fumiferana</name>
    <dbReference type="NCBI Taxonomy" id="7141"/>
    <lineage>
        <taxon>Eukaryota</taxon>
        <taxon>Metazoa</taxon>
        <taxon>Ecdysozoa</taxon>
        <taxon>Arthropoda</taxon>
        <taxon>Hexapoda</taxon>
        <taxon>Insecta</taxon>
        <taxon>Pterygota</taxon>
        <taxon>Neoptera</taxon>
        <taxon>Endopterygota</taxon>
        <taxon>Lepidoptera</taxon>
        <taxon>Glossata</taxon>
        <taxon>Ditrysia</taxon>
        <taxon>Tortricoidea</taxon>
        <taxon>Tortricidae</taxon>
        <taxon>Tortricinae</taxon>
        <taxon>Choristoneura</taxon>
    </lineage>
</organism>
<keyword evidence="2" id="KW-1185">Reference proteome</keyword>
<proteinExistence type="predicted"/>
<evidence type="ECO:0000313" key="2">
    <source>
        <dbReference type="Proteomes" id="UP001064048"/>
    </source>
</evidence>
<feature type="non-terminal residue" evidence="1">
    <location>
        <position position="695"/>
    </location>
</feature>
<gene>
    <name evidence="1" type="ORF">MSG28_015819</name>
</gene>